<name>A0A859D116_9GAMM</name>
<keyword evidence="7" id="KW-0813">Transport</keyword>
<dbReference type="InterPro" id="IPR004670">
    <property type="entry name" value="NhaA"/>
</dbReference>
<keyword evidence="3 7" id="KW-0812">Transmembrane</keyword>
<evidence type="ECO:0000256" key="7">
    <source>
        <dbReference type="HAMAP-Rule" id="MF_01844"/>
    </source>
</evidence>
<keyword evidence="2 7" id="KW-1003">Cell membrane</keyword>
<keyword evidence="7" id="KW-0406">Ion transport</keyword>
<accession>A0A859D116</accession>
<evidence type="ECO:0000256" key="6">
    <source>
        <dbReference type="ARBA" id="ARBA00023201"/>
    </source>
</evidence>
<dbReference type="NCBIfam" id="TIGR00773">
    <property type="entry name" value="NhaA"/>
    <property type="match status" value="1"/>
</dbReference>
<feature type="transmembrane region" description="Helical" evidence="7">
    <location>
        <begin position="320"/>
        <end position="342"/>
    </location>
</feature>
<feature type="transmembrane region" description="Helical" evidence="7">
    <location>
        <begin position="390"/>
        <end position="412"/>
    </location>
</feature>
<reference evidence="8 9" key="1">
    <citation type="submission" date="2020-06" db="EMBL/GenBank/DDBJ databases">
        <authorList>
            <person name="Voronona O.L."/>
            <person name="Aksenova E.I."/>
            <person name="Kunda M.S."/>
            <person name="Semenov A.N."/>
            <person name="Ryzhova N."/>
        </authorList>
    </citation>
    <scope>NUCLEOTIDE SEQUENCE [LARGE SCALE GENOMIC DNA]</scope>
    <source>
        <strain evidence="8 9">MPKMM3633</strain>
    </source>
</reference>
<evidence type="ECO:0000256" key="4">
    <source>
        <dbReference type="ARBA" id="ARBA00022989"/>
    </source>
</evidence>
<proteinExistence type="inferred from homology"/>
<comment type="similarity">
    <text evidence="7">Belongs to the NhaA Na(+)/H(+) (TC 2.A.33) antiporter family.</text>
</comment>
<feature type="transmembrane region" description="Helical" evidence="7">
    <location>
        <begin position="168"/>
        <end position="192"/>
    </location>
</feature>
<dbReference type="HAMAP" id="MF_01844">
    <property type="entry name" value="NhaA"/>
    <property type="match status" value="1"/>
</dbReference>
<organism evidence="8 9">
    <name type="scientific">Marinomonas primoryensis</name>
    <dbReference type="NCBI Taxonomy" id="178399"/>
    <lineage>
        <taxon>Bacteria</taxon>
        <taxon>Pseudomonadati</taxon>
        <taxon>Pseudomonadota</taxon>
        <taxon>Gammaproteobacteria</taxon>
        <taxon>Oceanospirillales</taxon>
        <taxon>Oceanospirillaceae</taxon>
        <taxon>Marinomonas</taxon>
    </lineage>
</organism>
<feature type="transmembrane region" description="Helical" evidence="7">
    <location>
        <begin position="115"/>
        <end position="137"/>
    </location>
</feature>
<dbReference type="EMBL" id="CP054301">
    <property type="protein sequence ID" value="QKK80411.1"/>
    <property type="molecule type" value="Genomic_DNA"/>
</dbReference>
<feature type="transmembrane region" description="Helical" evidence="7">
    <location>
        <begin position="35"/>
        <end position="57"/>
    </location>
</feature>
<dbReference type="PANTHER" id="PTHR30341">
    <property type="entry name" value="SODIUM ION/PROTON ANTIPORTER NHAA-RELATED"/>
    <property type="match status" value="1"/>
</dbReference>
<dbReference type="Gene3D" id="1.20.1530.10">
    <property type="entry name" value="Na+/H+ antiporter like domain"/>
    <property type="match status" value="1"/>
</dbReference>
<comment type="catalytic activity">
    <reaction evidence="7">
        <text>Na(+)(in) + 2 H(+)(out) = Na(+)(out) + 2 H(+)(in)</text>
        <dbReference type="Rhea" id="RHEA:29251"/>
        <dbReference type="ChEBI" id="CHEBI:15378"/>
        <dbReference type="ChEBI" id="CHEBI:29101"/>
    </reaction>
</comment>
<evidence type="ECO:0000256" key="5">
    <source>
        <dbReference type="ARBA" id="ARBA00023136"/>
    </source>
</evidence>
<dbReference type="GO" id="GO:0015385">
    <property type="term" value="F:sodium:proton antiporter activity"/>
    <property type="evidence" value="ECO:0007669"/>
    <property type="project" value="UniProtKB-UniRule"/>
</dbReference>
<keyword evidence="5 7" id="KW-0472">Membrane</keyword>
<keyword evidence="7" id="KW-0050">Antiport</keyword>
<protein>
    <recommendedName>
        <fullName evidence="7">Na(+)/H(+) antiporter NhaA</fullName>
    </recommendedName>
    <alternativeName>
        <fullName evidence="7">Sodium/proton antiporter NhaA</fullName>
    </alternativeName>
</protein>
<dbReference type="Pfam" id="PF06965">
    <property type="entry name" value="Na_H_antiport_1"/>
    <property type="match status" value="1"/>
</dbReference>
<evidence type="ECO:0000256" key="2">
    <source>
        <dbReference type="ARBA" id="ARBA00022475"/>
    </source>
</evidence>
<comment type="subcellular location">
    <subcellularLocation>
        <location evidence="1">Cell inner membrane</location>
        <topology evidence="1">Multi-pass membrane protein</topology>
    </subcellularLocation>
    <subcellularLocation>
        <location evidence="7">Cell membrane</location>
        <topology evidence="7">Multi-pass membrane protein</topology>
    </subcellularLocation>
</comment>
<keyword evidence="4 7" id="KW-1133">Transmembrane helix</keyword>
<sequence length="456" mass="49661">MPKMPNDSKNVLQRGLENIHHPFSNFIRAQTTSSLLLLLSTVVALWWANSAYSSTYLNLVHTPIGLILGEFELQTSLKHIINDGLMVIFFLLLGLEIKREVLAGDLANPNNRRMLIFCALGGMVCPAVIYSLFNWSLDSQTGWGIPMATDTAFALGVLTIVRKKIPVSLLAFIVGLAIVDDVGAILVIAIFYTHEISIIYLASAFVLLAFLALANYASVRQPLFYIIGGVATWWMMLKSGVHPTVAGVAIALTVPARPKLTSEKSLDKAKSIISSIQKKTHEVDVLGRSEDHEQIQKVRDLSERASTPLRRWEDALDLPVALFILPLFALTNAGVVFSISSFMDSIQHPVGLGILTGLVLGKFIGISGACWLGLRYNIGSLPAGINFKHVIGASLIAGIGFTMSTFIATLGFDVQPNQLHIAKTSILISSVLSAFLGVLYIWIISSKQHNEVAEDL</sequence>
<gene>
    <name evidence="7" type="primary">nhaA</name>
    <name evidence="8" type="ORF">MP3633_1682</name>
</gene>
<feature type="transmembrane region" description="Helical" evidence="7">
    <location>
        <begin position="143"/>
        <end position="161"/>
    </location>
</feature>
<dbReference type="Proteomes" id="UP000509371">
    <property type="component" value="Chromosome"/>
</dbReference>
<dbReference type="GO" id="GO:0006885">
    <property type="term" value="P:regulation of pH"/>
    <property type="evidence" value="ECO:0007669"/>
    <property type="project" value="UniProtKB-UniRule"/>
</dbReference>
<keyword evidence="6 7" id="KW-0739">Sodium transport</keyword>
<dbReference type="PANTHER" id="PTHR30341:SF0">
    <property type="entry name" value="NA(+)_H(+) ANTIPORTER NHAA"/>
    <property type="match status" value="1"/>
</dbReference>
<feature type="transmembrane region" description="Helical" evidence="7">
    <location>
        <begin position="424"/>
        <end position="443"/>
    </location>
</feature>
<evidence type="ECO:0000256" key="3">
    <source>
        <dbReference type="ARBA" id="ARBA00022692"/>
    </source>
</evidence>
<keyword evidence="7" id="KW-0915">Sodium</keyword>
<dbReference type="AlphaFoldDB" id="A0A859D116"/>
<dbReference type="GO" id="GO:0005886">
    <property type="term" value="C:plasma membrane"/>
    <property type="evidence" value="ECO:0007669"/>
    <property type="project" value="UniProtKB-SubCell"/>
</dbReference>
<feature type="transmembrane region" description="Helical" evidence="7">
    <location>
        <begin position="354"/>
        <end position="378"/>
    </location>
</feature>
<dbReference type="InterPro" id="IPR023171">
    <property type="entry name" value="Na/H_antiporter_dom_sf"/>
</dbReference>
<evidence type="ECO:0000313" key="8">
    <source>
        <dbReference type="EMBL" id="QKK80411.1"/>
    </source>
</evidence>
<evidence type="ECO:0000256" key="1">
    <source>
        <dbReference type="ARBA" id="ARBA00004429"/>
    </source>
</evidence>
<feature type="transmembrane region" description="Helical" evidence="7">
    <location>
        <begin position="198"/>
        <end position="217"/>
    </location>
</feature>
<comment type="function">
    <text evidence="7">Na(+)/H(+) antiporter that extrudes sodium in exchange for external protons.</text>
</comment>
<dbReference type="KEGG" id="mpri:MP3633_1682"/>
<evidence type="ECO:0000313" key="9">
    <source>
        <dbReference type="Proteomes" id="UP000509371"/>
    </source>
</evidence>